<accession>A0A9P6DP46</accession>
<evidence type="ECO:0000313" key="4">
    <source>
        <dbReference type="EMBL" id="KAF9505898.1"/>
    </source>
</evidence>
<dbReference type="PANTHER" id="PTHR10900:SF77">
    <property type="entry name" value="FI19380P1"/>
    <property type="match status" value="1"/>
</dbReference>
<comment type="caution">
    <text evidence="4">The sequence shown here is derived from an EMBL/GenBank/DDBJ whole genome shotgun (WGS) entry which is preliminary data.</text>
</comment>
<gene>
    <name evidence="4" type="ORF">BS47DRAFT_1353476</name>
</gene>
<evidence type="ECO:0000256" key="1">
    <source>
        <dbReference type="SAM" id="MobiDB-lite"/>
    </source>
</evidence>
<evidence type="ECO:0000313" key="5">
    <source>
        <dbReference type="Proteomes" id="UP000886523"/>
    </source>
</evidence>
<dbReference type="AlphaFoldDB" id="A0A9P6DP46"/>
<feature type="domain" description="FAS1" evidence="3">
    <location>
        <begin position="24"/>
        <end position="175"/>
    </location>
</feature>
<dbReference type="Gene3D" id="2.30.180.10">
    <property type="entry name" value="FAS1 domain"/>
    <property type="match status" value="2"/>
</dbReference>
<dbReference type="PANTHER" id="PTHR10900">
    <property type="entry name" value="PERIOSTIN-RELATED"/>
    <property type="match status" value="1"/>
</dbReference>
<evidence type="ECO:0000256" key="2">
    <source>
        <dbReference type="SAM" id="SignalP"/>
    </source>
</evidence>
<dbReference type="GO" id="GO:0005615">
    <property type="term" value="C:extracellular space"/>
    <property type="evidence" value="ECO:0007669"/>
    <property type="project" value="TreeGrafter"/>
</dbReference>
<keyword evidence="2" id="KW-0732">Signal</keyword>
<evidence type="ECO:0000259" key="3">
    <source>
        <dbReference type="PROSITE" id="PS50213"/>
    </source>
</evidence>
<protein>
    <recommendedName>
        <fullName evidence="3">FAS1 domain-containing protein</fullName>
    </recommendedName>
</protein>
<feature type="region of interest" description="Disordered" evidence="1">
    <location>
        <begin position="341"/>
        <end position="365"/>
    </location>
</feature>
<name>A0A9P6DP46_9AGAM</name>
<dbReference type="Proteomes" id="UP000886523">
    <property type="component" value="Unassembled WGS sequence"/>
</dbReference>
<proteinExistence type="predicted"/>
<dbReference type="SUPFAM" id="SSF82153">
    <property type="entry name" value="FAS1 domain"/>
    <property type="match status" value="2"/>
</dbReference>
<feature type="domain" description="FAS1" evidence="3">
    <location>
        <begin position="180"/>
        <end position="320"/>
    </location>
</feature>
<dbReference type="Pfam" id="PF02469">
    <property type="entry name" value="Fasciclin"/>
    <property type="match status" value="2"/>
</dbReference>
<dbReference type="InterPro" id="IPR036378">
    <property type="entry name" value="FAS1_dom_sf"/>
</dbReference>
<sequence length="365" mass="38420">MRPFVLLTAAAALCSSSALAQSTYVSGLTNYLNSLNLTSFTAVIDKVNGTAAGQNVFTRLASGKPYTLLAPFNPAWSGVNPFFGDDITWLGQTLAYHVIPGTLDIPAIRTSPNHTVAYTLLTDPSLVHLLAGQSQYIQFTKIGGATHISNQNYPSVIISTSTYQNLQVVIISTVVDLPPATSDLLTLASYPQSQELTTLVSLLPPSFLSTLSESPSITFFAPINQAFIDARAAGRIDPSTSPSTYLSLFENHIINGTLVYSGSPQKNYTSAGGQEVTVGTGGGKDGGGSVVYYRGEQVANIVYGDITTQNGVVHLIDVVLPNPASNPAAAASAYSVAVATTTPSPLRRRTPSRLFKPPPVKAPPS</sequence>
<dbReference type="EMBL" id="MU129132">
    <property type="protein sequence ID" value="KAF9505898.1"/>
    <property type="molecule type" value="Genomic_DNA"/>
</dbReference>
<dbReference type="PROSITE" id="PS50213">
    <property type="entry name" value="FAS1"/>
    <property type="match status" value="2"/>
</dbReference>
<feature type="chain" id="PRO_5040373659" description="FAS1 domain-containing protein" evidence="2">
    <location>
        <begin position="21"/>
        <end position="365"/>
    </location>
</feature>
<dbReference type="InterPro" id="IPR000782">
    <property type="entry name" value="FAS1_domain"/>
</dbReference>
<feature type="compositionally biased region" description="Pro residues" evidence="1">
    <location>
        <begin position="356"/>
        <end position="365"/>
    </location>
</feature>
<dbReference type="InterPro" id="IPR050904">
    <property type="entry name" value="Adhesion/Biosynth-related"/>
</dbReference>
<feature type="signal peptide" evidence="2">
    <location>
        <begin position="1"/>
        <end position="20"/>
    </location>
</feature>
<organism evidence="4 5">
    <name type="scientific">Hydnum rufescens UP504</name>
    <dbReference type="NCBI Taxonomy" id="1448309"/>
    <lineage>
        <taxon>Eukaryota</taxon>
        <taxon>Fungi</taxon>
        <taxon>Dikarya</taxon>
        <taxon>Basidiomycota</taxon>
        <taxon>Agaricomycotina</taxon>
        <taxon>Agaricomycetes</taxon>
        <taxon>Cantharellales</taxon>
        <taxon>Hydnaceae</taxon>
        <taxon>Hydnum</taxon>
    </lineage>
</organism>
<keyword evidence="5" id="KW-1185">Reference proteome</keyword>
<dbReference type="SMART" id="SM00554">
    <property type="entry name" value="FAS1"/>
    <property type="match status" value="1"/>
</dbReference>
<reference evidence="4" key="1">
    <citation type="journal article" date="2020" name="Nat. Commun.">
        <title>Large-scale genome sequencing of mycorrhizal fungi provides insights into the early evolution of symbiotic traits.</title>
        <authorList>
            <person name="Miyauchi S."/>
            <person name="Kiss E."/>
            <person name="Kuo A."/>
            <person name="Drula E."/>
            <person name="Kohler A."/>
            <person name="Sanchez-Garcia M."/>
            <person name="Morin E."/>
            <person name="Andreopoulos B."/>
            <person name="Barry K.W."/>
            <person name="Bonito G."/>
            <person name="Buee M."/>
            <person name="Carver A."/>
            <person name="Chen C."/>
            <person name="Cichocki N."/>
            <person name="Clum A."/>
            <person name="Culley D."/>
            <person name="Crous P.W."/>
            <person name="Fauchery L."/>
            <person name="Girlanda M."/>
            <person name="Hayes R.D."/>
            <person name="Keri Z."/>
            <person name="LaButti K."/>
            <person name="Lipzen A."/>
            <person name="Lombard V."/>
            <person name="Magnuson J."/>
            <person name="Maillard F."/>
            <person name="Murat C."/>
            <person name="Nolan M."/>
            <person name="Ohm R.A."/>
            <person name="Pangilinan J."/>
            <person name="Pereira M.F."/>
            <person name="Perotto S."/>
            <person name="Peter M."/>
            <person name="Pfister S."/>
            <person name="Riley R."/>
            <person name="Sitrit Y."/>
            <person name="Stielow J.B."/>
            <person name="Szollosi G."/>
            <person name="Zifcakova L."/>
            <person name="Stursova M."/>
            <person name="Spatafora J.W."/>
            <person name="Tedersoo L."/>
            <person name="Vaario L.M."/>
            <person name="Yamada A."/>
            <person name="Yan M."/>
            <person name="Wang P."/>
            <person name="Xu J."/>
            <person name="Bruns T."/>
            <person name="Baldrian P."/>
            <person name="Vilgalys R."/>
            <person name="Dunand C."/>
            <person name="Henrissat B."/>
            <person name="Grigoriev I.V."/>
            <person name="Hibbett D."/>
            <person name="Nagy L.G."/>
            <person name="Martin F.M."/>
        </authorList>
    </citation>
    <scope>NUCLEOTIDE SEQUENCE</scope>
    <source>
        <strain evidence="4">UP504</strain>
    </source>
</reference>
<dbReference type="OrthoDB" id="286301at2759"/>